<dbReference type="InterPro" id="IPR001128">
    <property type="entry name" value="Cyt_P450"/>
</dbReference>
<dbReference type="GO" id="GO:0016705">
    <property type="term" value="F:oxidoreductase activity, acting on paired donors, with incorporation or reduction of molecular oxygen"/>
    <property type="evidence" value="ECO:0007669"/>
    <property type="project" value="InterPro"/>
</dbReference>
<keyword evidence="9" id="KW-1185">Reference proteome</keyword>
<keyword evidence="5" id="KW-0560">Oxidoreductase</keyword>
<dbReference type="AlphaFoldDB" id="A0A6D2K2H2"/>
<dbReference type="GO" id="GO:0004497">
    <property type="term" value="F:monooxygenase activity"/>
    <property type="evidence" value="ECO:0007669"/>
    <property type="project" value="UniProtKB-KW"/>
</dbReference>
<evidence type="ECO:0000256" key="5">
    <source>
        <dbReference type="ARBA" id="ARBA00023002"/>
    </source>
</evidence>
<evidence type="ECO:0000256" key="1">
    <source>
        <dbReference type="ARBA" id="ARBA00001971"/>
    </source>
</evidence>
<protein>
    <submittedName>
        <fullName evidence="8">Uncharacterized protein</fullName>
    </submittedName>
</protein>
<organism evidence="8 9">
    <name type="scientific">Microthlaspi erraticum</name>
    <dbReference type="NCBI Taxonomy" id="1685480"/>
    <lineage>
        <taxon>Eukaryota</taxon>
        <taxon>Viridiplantae</taxon>
        <taxon>Streptophyta</taxon>
        <taxon>Embryophyta</taxon>
        <taxon>Tracheophyta</taxon>
        <taxon>Spermatophyta</taxon>
        <taxon>Magnoliopsida</taxon>
        <taxon>eudicotyledons</taxon>
        <taxon>Gunneridae</taxon>
        <taxon>Pentapetalae</taxon>
        <taxon>rosids</taxon>
        <taxon>malvids</taxon>
        <taxon>Brassicales</taxon>
        <taxon>Brassicaceae</taxon>
        <taxon>Coluteocarpeae</taxon>
        <taxon>Microthlaspi</taxon>
    </lineage>
</organism>
<accession>A0A6D2K2H2</accession>
<dbReference type="EMBL" id="CACVBM020001274">
    <property type="protein sequence ID" value="CAA7042832.1"/>
    <property type="molecule type" value="Genomic_DNA"/>
</dbReference>
<dbReference type="OrthoDB" id="989221at2759"/>
<proteinExistence type="inferred from homology"/>
<reference evidence="8" key="1">
    <citation type="submission" date="2020-01" db="EMBL/GenBank/DDBJ databases">
        <authorList>
            <person name="Mishra B."/>
        </authorList>
    </citation>
    <scope>NUCLEOTIDE SEQUENCE [LARGE SCALE GENOMIC DNA]</scope>
</reference>
<dbReference type="GO" id="GO:0020037">
    <property type="term" value="F:heme binding"/>
    <property type="evidence" value="ECO:0007669"/>
    <property type="project" value="InterPro"/>
</dbReference>
<evidence type="ECO:0000256" key="6">
    <source>
        <dbReference type="ARBA" id="ARBA00023004"/>
    </source>
</evidence>
<comment type="similarity">
    <text evidence="2">Belongs to the cytochrome P450 family.</text>
</comment>
<keyword evidence="6" id="KW-0408">Iron</keyword>
<dbReference type="PANTHER" id="PTHR47955">
    <property type="entry name" value="CYTOCHROME P450 FAMILY 71 PROTEIN"/>
    <property type="match status" value="1"/>
</dbReference>
<comment type="caution">
    <text evidence="8">The sequence shown here is derived from an EMBL/GenBank/DDBJ whole genome shotgun (WGS) entry which is preliminary data.</text>
</comment>
<gene>
    <name evidence="8" type="ORF">MERR_LOCUS30067</name>
</gene>
<keyword evidence="3" id="KW-0349">Heme</keyword>
<comment type="cofactor">
    <cofactor evidence="1">
        <name>heme</name>
        <dbReference type="ChEBI" id="CHEBI:30413"/>
    </cofactor>
</comment>
<evidence type="ECO:0000256" key="7">
    <source>
        <dbReference type="ARBA" id="ARBA00023033"/>
    </source>
</evidence>
<dbReference type="Gene3D" id="1.10.630.10">
    <property type="entry name" value="Cytochrome P450"/>
    <property type="match status" value="1"/>
</dbReference>
<name>A0A6D2K2H2_9BRAS</name>
<dbReference type="PANTHER" id="PTHR47955:SF19">
    <property type="entry name" value="CYTOCHROME P450 71A9-LIKE ISOFORM X1"/>
    <property type="match status" value="1"/>
</dbReference>
<dbReference type="GO" id="GO:0005506">
    <property type="term" value="F:iron ion binding"/>
    <property type="evidence" value="ECO:0007669"/>
    <property type="project" value="InterPro"/>
</dbReference>
<keyword evidence="4" id="KW-0479">Metal-binding</keyword>
<dbReference type="Proteomes" id="UP000467841">
    <property type="component" value="Unassembled WGS sequence"/>
</dbReference>
<sequence length="105" mass="11720">MPVIFFTILYFHKQTTRKKGNTPPSPPRLPLIGNLHQLGHNPHRSLCSLSHRYGPIFKRLTLTNIHTLTLKEFCFLPASFDSISAADLLISLPLADLSNSTSPPT</sequence>
<evidence type="ECO:0000256" key="4">
    <source>
        <dbReference type="ARBA" id="ARBA00022723"/>
    </source>
</evidence>
<dbReference type="SUPFAM" id="SSF48264">
    <property type="entry name" value="Cytochrome P450"/>
    <property type="match status" value="1"/>
</dbReference>
<evidence type="ECO:0000256" key="3">
    <source>
        <dbReference type="ARBA" id="ARBA00022617"/>
    </source>
</evidence>
<dbReference type="InterPro" id="IPR036396">
    <property type="entry name" value="Cyt_P450_sf"/>
</dbReference>
<dbReference type="Pfam" id="PF00067">
    <property type="entry name" value="p450"/>
    <property type="match status" value="1"/>
</dbReference>
<evidence type="ECO:0000256" key="2">
    <source>
        <dbReference type="ARBA" id="ARBA00010617"/>
    </source>
</evidence>
<evidence type="ECO:0000313" key="9">
    <source>
        <dbReference type="Proteomes" id="UP000467841"/>
    </source>
</evidence>
<evidence type="ECO:0000313" key="8">
    <source>
        <dbReference type="EMBL" id="CAA7042832.1"/>
    </source>
</evidence>
<keyword evidence="7" id="KW-0503">Monooxygenase</keyword>